<comment type="caution">
    <text evidence="5">The sequence shown here is derived from an EMBL/GenBank/DDBJ whole genome shotgun (WGS) entry which is preliminary data.</text>
</comment>
<dbReference type="Proteomes" id="UP001198163">
    <property type="component" value="Unassembled WGS sequence"/>
</dbReference>
<sequence>MELVSPAGNVEKLAYAWEYGADAAYIGLKKFSLRVKADNFHGDEHEEIRRMKEEYARKGKSKRLLCALNISFRDSDIRAFLAEKDFFRAYPIDAFIVQDIGMVRLLQKEFPEIPLHLSTQANCVNSEAVKMYRDLGFKRVVLGREASLSDIREIKSAVPEMEIECFGHGAMCIAYSGRCLISAYLTGRSANGGHCSHSCRWDYNLLASELKDGEREFAVEERARPGEIFPVVEGEDYTALFSSKDLCMIDYVRDMKDAGVDALKIEGRMKSLYYAAVVTRAYRKRIDELEGRLQPGKSKPFADELDRVSHREFATGFYFSKDDANKTTRGETSSPWQLAGTIGKQTAEHPDGSKEFEFFSMNKITAGTPLEYIGPDELALADSEYELLDPATREKRDWVCHGHPCLIRTKAPVRERYIVRSPDPDYTAEAAGMPRNNRLPKSLRNQAE</sequence>
<reference evidence="5" key="1">
    <citation type="submission" date="2021-08" db="EMBL/GenBank/DDBJ databases">
        <title>Comparative analyses of Brucepasteria parasyntrophica and Teretinema zuelzerae.</title>
        <authorList>
            <person name="Song Y."/>
            <person name="Brune A."/>
        </authorList>
    </citation>
    <scope>NUCLEOTIDE SEQUENCE</scope>
    <source>
        <strain evidence="5">DSM 1903</strain>
    </source>
</reference>
<dbReference type="PANTHER" id="PTHR30217">
    <property type="entry name" value="PEPTIDASE U32 FAMILY"/>
    <property type="match status" value="1"/>
</dbReference>
<dbReference type="GO" id="GO:0008233">
    <property type="term" value="F:peptidase activity"/>
    <property type="evidence" value="ECO:0007669"/>
    <property type="project" value="UniProtKB-KW"/>
</dbReference>
<gene>
    <name evidence="5" type="ORF">K7J14_13175</name>
</gene>
<dbReference type="EMBL" id="JAINWA010000003">
    <property type="protein sequence ID" value="MCD1655645.1"/>
    <property type="molecule type" value="Genomic_DNA"/>
</dbReference>
<protein>
    <submittedName>
        <fullName evidence="5">U32 family peptidase</fullName>
    </submittedName>
</protein>
<evidence type="ECO:0000256" key="2">
    <source>
        <dbReference type="ARBA" id="ARBA00022801"/>
    </source>
</evidence>
<evidence type="ECO:0000313" key="6">
    <source>
        <dbReference type="Proteomes" id="UP001198163"/>
    </source>
</evidence>
<proteinExistence type="inferred from homology"/>
<evidence type="ECO:0000256" key="3">
    <source>
        <dbReference type="ARBA" id="ARBA00038374"/>
    </source>
</evidence>
<keyword evidence="2" id="KW-0378">Hydrolase</keyword>
<keyword evidence="1" id="KW-0645">Protease</keyword>
<dbReference type="RefSeq" id="WP_230757193.1">
    <property type="nucleotide sequence ID" value="NZ_JAINWA010000003.1"/>
</dbReference>
<name>A0AAE3JKW0_9SPIR</name>
<keyword evidence="6" id="KW-1185">Reference proteome</keyword>
<comment type="similarity">
    <text evidence="3">Belongs to the peptidase U32 family.</text>
</comment>
<dbReference type="AlphaFoldDB" id="A0AAE3JKW0"/>
<feature type="region of interest" description="Disordered" evidence="4">
    <location>
        <begin position="423"/>
        <end position="448"/>
    </location>
</feature>
<dbReference type="InterPro" id="IPR001539">
    <property type="entry name" value="Peptidase_U32"/>
</dbReference>
<evidence type="ECO:0000313" key="5">
    <source>
        <dbReference type="EMBL" id="MCD1655645.1"/>
    </source>
</evidence>
<dbReference type="InterPro" id="IPR051454">
    <property type="entry name" value="RNA/ubiquinone_mod_enzymes"/>
</dbReference>
<dbReference type="GO" id="GO:0006508">
    <property type="term" value="P:proteolysis"/>
    <property type="evidence" value="ECO:0007669"/>
    <property type="project" value="UniProtKB-KW"/>
</dbReference>
<accession>A0AAE3JKW0</accession>
<dbReference type="PANTHER" id="PTHR30217:SF6">
    <property type="entry name" value="TRNA HYDROXYLATION PROTEIN P"/>
    <property type="match status" value="1"/>
</dbReference>
<evidence type="ECO:0000256" key="1">
    <source>
        <dbReference type="ARBA" id="ARBA00022670"/>
    </source>
</evidence>
<evidence type="ECO:0000256" key="4">
    <source>
        <dbReference type="SAM" id="MobiDB-lite"/>
    </source>
</evidence>
<dbReference type="PROSITE" id="PS01276">
    <property type="entry name" value="PEPTIDASE_U32"/>
    <property type="match status" value="1"/>
</dbReference>
<dbReference type="Pfam" id="PF01136">
    <property type="entry name" value="Peptidase_U32"/>
    <property type="match status" value="1"/>
</dbReference>
<organism evidence="5 6">
    <name type="scientific">Teretinema zuelzerae</name>
    <dbReference type="NCBI Taxonomy" id="156"/>
    <lineage>
        <taxon>Bacteria</taxon>
        <taxon>Pseudomonadati</taxon>
        <taxon>Spirochaetota</taxon>
        <taxon>Spirochaetia</taxon>
        <taxon>Spirochaetales</taxon>
        <taxon>Treponemataceae</taxon>
        <taxon>Teretinema</taxon>
    </lineage>
</organism>